<feature type="chain" id="PRO_5026165561" evidence="2">
    <location>
        <begin position="24"/>
        <end position="718"/>
    </location>
</feature>
<dbReference type="GO" id="GO:0005975">
    <property type="term" value="P:carbohydrate metabolic process"/>
    <property type="evidence" value="ECO:0007669"/>
    <property type="project" value="InterPro"/>
</dbReference>
<keyword evidence="4" id="KW-1185">Reference proteome</keyword>
<protein>
    <submittedName>
        <fullName evidence="3">DUF4861 domain-containing protein</fullName>
    </submittedName>
</protein>
<dbReference type="InterPro" id="IPR032342">
    <property type="entry name" value="DUF4861"/>
</dbReference>
<dbReference type="PANTHER" id="PTHR33886">
    <property type="entry name" value="UNSATURATED RHAMNOGALACTURONAN HYDROLASE (EUROFUNG)"/>
    <property type="match status" value="1"/>
</dbReference>
<reference evidence="3 4" key="1">
    <citation type="submission" date="2019-11" db="EMBL/GenBank/DDBJ databases">
        <title>Novel species isolated from a subtropical stream in China.</title>
        <authorList>
            <person name="Lu H."/>
        </authorList>
    </citation>
    <scope>NUCLEOTIDE SEQUENCE [LARGE SCALE GENOMIC DNA]</scope>
    <source>
        <strain evidence="3 4">FT80W</strain>
    </source>
</reference>
<dbReference type="Gene3D" id="1.50.10.10">
    <property type="match status" value="1"/>
</dbReference>
<dbReference type="InterPro" id="IPR008928">
    <property type="entry name" value="6-hairpin_glycosidase_sf"/>
</dbReference>
<gene>
    <name evidence="3" type="ORF">GJ699_29925</name>
</gene>
<dbReference type="PANTHER" id="PTHR33886:SF8">
    <property type="entry name" value="UNSATURATED RHAMNOGALACTURONAN HYDROLASE (EUROFUNG)"/>
    <property type="match status" value="1"/>
</dbReference>
<feature type="signal peptide" evidence="2">
    <location>
        <begin position="1"/>
        <end position="23"/>
    </location>
</feature>
<dbReference type="InterPro" id="IPR012341">
    <property type="entry name" value="6hp_glycosidase-like_sf"/>
</dbReference>
<evidence type="ECO:0000313" key="3">
    <source>
        <dbReference type="EMBL" id="MRW94200.1"/>
    </source>
</evidence>
<dbReference type="RefSeq" id="WP_154383075.1">
    <property type="nucleotide sequence ID" value="NZ_WKJK01000024.1"/>
</dbReference>
<accession>A0A6I2L8U7</accession>
<dbReference type="Proteomes" id="UP000433309">
    <property type="component" value="Unassembled WGS sequence"/>
</dbReference>
<dbReference type="Pfam" id="PF07470">
    <property type="entry name" value="Glyco_hydro_88"/>
    <property type="match status" value="1"/>
</dbReference>
<comment type="caution">
    <text evidence="3">The sequence shown here is derived from an EMBL/GenBank/DDBJ whole genome shotgun (WGS) entry which is preliminary data.</text>
</comment>
<dbReference type="InterPro" id="IPR052043">
    <property type="entry name" value="PolySaccharide_Degr_Enz"/>
</dbReference>
<dbReference type="InterPro" id="IPR010905">
    <property type="entry name" value="Glyco_hydro_88"/>
</dbReference>
<dbReference type="GO" id="GO:0016787">
    <property type="term" value="F:hydrolase activity"/>
    <property type="evidence" value="ECO:0007669"/>
    <property type="project" value="UniProtKB-KW"/>
</dbReference>
<dbReference type="AlphaFoldDB" id="A0A6I2L8U7"/>
<dbReference type="EMBL" id="WKJK01000024">
    <property type="protein sequence ID" value="MRW94200.1"/>
    <property type="molecule type" value="Genomic_DNA"/>
</dbReference>
<dbReference type="Pfam" id="PF16153">
    <property type="entry name" value="DUF4861"/>
    <property type="match status" value="1"/>
</dbReference>
<sequence>MKNSGLTLAGLCAGLFMLTAAAAAPLATTPAPASVLKVMEKAADWQLAHPTDYPADDWTEAVGDAGFMALSGVSGKAAYRDAMLAMGQKNRWRLGPSLYHADDQAVGQTYAELYQQLRDPAMIAPMRAQFDNIIDEPRDGTLDFLKPGVLMRWSWCDSLFMGPPAWARLSAVTGDPRYLEFAITRWWRTSDYLYDKQEHLYYRDSRYFQQREANGKKVFWGRGNGWVLAGLARMLQYVPANHPSYPRFVQQYREMAERLLALQQADGLWRASLLDPASYPSKDTSGTGLYTYALAWGVNQGLLPRERYAPAVKRGWHALADSITADGKLTHVQPIGADPKHFDPESTDVFAVGAFLMAGSEMYRMGLEEAGAPRVVTVSNSTPAYRLEESVEAPASEVAVMDALTSRVLPSQAVDKGVLFQTDLAPGETRRFLLFPRKLLPVTPPVVSRAHARFVPERMDDFGWENDRIAHRTYGPAIMTDPREMLVSSGIDVWSKSAHKLVQDAWYKGGEYHIDKGEGHDFYHVGQTRGCGGLGIYDGKTLYLSKNYSSWKILADGPIRTEFELRFDAWDAAGRKVAETRRVTLDAGSNFSRVESRFSSPSNAPLNVGVGIAQREGPGRYVDSKDGWMSYWEPPQGPNGSYGSNGCAIILPGASGYASYGGNYLATANATPEQPFVYYLGAAWSKGGDFPTPQAWEAYVNSTAARVATPVKVQISVR</sequence>
<keyword evidence="2" id="KW-0732">Signal</keyword>
<evidence type="ECO:0000256" key="1">
    <source>
        <dbReference type="ARBA" id="ARBA00022801"/>
    </source>
</evidence>
<name>A0A6I2L8U7_9BURK</name>
<proteinExistence type="predicted"/>
<organism evidence="3 4">
    <name type="scientific">Duganella guangzhouensis</name>
    <dbReference type="NCBI Taxonomy" id="2666084"/>
    <lineage>
        <taxon>Bacteria</taxon>
        <taxon>Pseudomonadati</taxon>
        <taxon>Pseudomonadota</taxon>
        <taxon>Betaproteobacteria</taxon>
        <taxon>Burkholderiales</taxon>
        <taxon>Oxalobacteraceae</taxon>
        <taxon>Telluria group</taxon>
        <taxon>Duganella</taxon>
    </lineage>
</organism>
<evidence type="ECO:0000256" key="2">
    <source>
        <dbReference type="SAM" id="SignalP"/>
    </source>
</evidence>
<dbReference type="SUPFAM" id="SSF48208">
    <property type="entry name" value="Six-hairpin glycosidases"/>
    <property type="match status" value="1"/>
</dbReference>
<keyword evidence="1" id="KW-0378">Hydrolase</keyword>
<evidence type="ECO:0000313" key="4">
    <source>
        <dbReference type="Proteomes" id="UP000433309"/>
    </source>
</evidence>